<proteinExistence type="predicted"/>
<sequence length="272" mass="31343">MKHKQVFSMNLTGPIDYGFRNDYMFRAALQLSQKALTGLISSLLHLPPSAIKSVTITNPITLGATIEDKDFVLDTNVLLNNNTLINLEMQVNNLYNWPERSLSYLCRNFDQLNKGQNYSELKPVIHIGFLDYTLFPEHPEFYATYRLLNLKDHFEYSDKLTLSVVDLKHIELATEADKAYGIDKWAALFRSISWEEILMTAKNDEYLMEATKTLYNLNADDMVRQRCQARMDAELQEQYLLKKIDTLTAENAAKDAEIESLKKELASLQQNV</sequence>
<dbReference type="Proteomes" id="UP001197795">
    <property type="component" value="Unassembled WGS sequence"/>
</dbReference>
<reference evidence="2 3" key="1">
    <citation type="submission" date="2021-10" db="EMBL/GenBank/DDBJ databases">
        <title>Anaerobic single-cell dispensing facilitates the cultivation of human gut bacteria.</title>
        <authorList>
            <person name="Afrizal A."/>
        </authorList>
    </citation>
    <scope>NUCLEOTIDE SEQUENCE [LARGE SCALE GENOMIC DNA]</scope>
    <source>
        <strain evidence="2 3">CLA-AA-H273</strain>
    </source>
</reference>
<dbReference type="PANTHER" id="PTHR41317">
    <property type="entry name" value="PD-(D_E)XK NUCLEASE FAMILY TRANSPOSASE"/>
    <property type="match status" value="1"/>
</dbReference>
<evidence type="ECO:0000313" key="2">
    <source>
        <dbReference type="EMBL" id="MCC2118509.1"/>
    </source>
</evidence>
<evidence type="ECO:0000256" key="1">
    <source>
        <dbReference type="SAM" id="Coils"/>
    </source>
</evidence>
<dbReference type="RefSeq" id="WP_227732318.1">
    <property type="nucleotide sequence ID" value="NZ_JAJEPV010000004.1"/>
</dbReference>
<evidence type="ECO:0000313" key="3">
    <source>
        <dbReference type="Proteomes" id="UP001197795"/>
    </source>
</evidence>
<dbReference type="NCBIfam" id="TIGR01784">
    <property type="entry name" value="T_den_put_tspse"/>
    <property type="match status" value="1"/>
</dbReference>
<gene>
    <name evidence="2" type="ORF">LKD75_02695</name>
</gene>
<dbReference type="PANTHER" id="PTHR41317:SF1">
    <property type="entry name" value="PD-(D_E)XK NUCLEASE FAMILY TRANSPOSASE"/>
    <property type="match status" value="1"/>
</dbReference>
<accession>A0AAE2ZZI2</accession>
<keyword evidence="1" id="KW-0175">Coiled coil</keyword>
<keyword evidence="3" id="KW-1185">Reference proteome</keyword>
<comment type="caution">
    <text evidence="2">The sequence shown here is derived from an EMBL/GenBank/DDBJ whole genome shotgun (WGS) entry which is preliminary data.</text>
</comment>
<dbReference type="Pfam" id="PF12784">
    <property type="entry name" value="PDDEXK_2"/>
    <property type="match status" value="1"/>
</dbReference>
<organism evidence="2 3">
    <name type="scientific">Waltera acetigignens</name>
    <dbReference type="NCBI Taxonomy" id="2981769"/>
    <lineage>
        <taxon>Bacteria</taxon>
        <taxon>Bacillati</taxon>
        <taxon>Bacillota</taxon>
        <taxon>Clostridia</taxon>
        <taxon>Lachnospirales</taxon>
        <taxon>Lachnospiraceae</taxon>
        <taxon>Waltera</taxon>
    </lineage>
</organism>
<feature type="coiled-coil region" evidence="1">
    <location>
        <begin position="244"/>
        <end position="271"/>
    </location>
</feature>
<dbReference type="EMBL" id="JAJEPV010000004">
    <property type="protein sequence ID" value="MCC2118509.1"/>
    <property type="molecule type" value="Genomic_DNA"/>
</dbReference>
<protein>
    <submittedName>
        <fullName evidence="2">Rpn family recombination-promoting nuclease/putative transposase</fullName>
    </submittedName>
</protein>
<dbReference type="InterPro" id="IPR010106">
    <property type="entry name" value="RpnA"/>
</dbReference>
<name>A0AAE2ZZI2_9FIRM</name>
<dbReference type="AlphaFoldDB" id="A0AAE2ZZI2"/>